<feature type="domain" description="Transcription elongation factor GreA/GreB C-terminal" evidence="1">
    <location>
        <begin position="243"/>
        <end position="314"/>
    </location>
</feature>
<evidence type="ECO:0000259" key="1">
    <source>
        <dbReference type="Pfam" id="PF01272"/>
    </source>
</evidence>
<accession>A0A1I6E3P8</accession>
<dbReference type="InterPro" id="IPR018151">
    <property type="entry name" value="TF_GreA/GreB_CS"/>
</dbReference>
<dbReference type="InterPro" id="IPR036953">
    <property type="entry name" value="GreA/GreB_C_sf"/>
</dbReference>
<evidence type="ECO:0000259" key="2">
    <source>
        <dbReference type="Pfam" id="PF18662"/>
    </source>
</evidence>
<keyword evidence="3" id="KW-0648">Protein biosynthesis</keyword>
<sequence>MYPAREGAYINSNRAFEIPEQLIMPEGYRIMPDGVYREYDESQRLKLISSTPFYVKGLLVNKERGNYMYVVEVGGEEADEIYVSATRGPQEIVRAVAGMTIFLRRREAAKYIEEFLAINFRELPILKKDEDNLMGTEMEPVFDLLVNYIKQNEEKFEDQQWGRFLDRNIVAIRIYVFDEFLISAGISSKKKILNHWKRHGWLQVDNDSKHLARQVRIDGRKQRAYVIHWPDSTPEDEHGVQSGGIKPGDYVVLVNVETGEKTAATLVEPELISDQSDGDLISTASPLGRALLGKCIGETFEVDVDKKTEYRVLDYFSSNTH</sequence>
<evidence type="ECO:0000313" key="4">
    <source>
        <dbReference type="Proteomes" id="UP000199584"/>
    </source>
</evidence>
<reference evidence="4" key="1">
    <citation type="submission" date="2016-10" db="EMBL/GenBank/DDBJ databases">
        <authorList>
            <person name="Varghese N."/>
            <person name="Submissions S."/>
        </authorList>
    </citation>
    <scope>NUCLEOTIDE SEQUENCE [LARGE SCALE GENOMIC DNA]</scope>
    <source>
        <strain evidence="4">DSM 3669</strain>
    </source>
</reference>
<dbReference type="PROSITE" id="PS00830">
    <property type="entry name" value="GREAB_2"/>
    <property type="match status" value="1"/>
</dbReference>
<dbReference type="Pfam" id="PF18662">
    <property type="entry name" value="HTH_56"/>
    <property type="match status" value="1"/>
</dbReference>
<dbReference type="GO" id="GO:0032784">
    <property type="term" value="P:regulation of DNA-templated transcription elongation"/>
    <property type="evidence" value="ECO:0007669"/>
    <property type="project" value="InterPro"/>
</dbReference>
<dbReference type="GO" id="GO:0003746">
    <property type="term" value="F:translation elongation factor activity"/>
    <property type="evidence" value="ECO:0007669"/>
    <property type="project" value="UniProtKB-KW"/>
</dbReference>
<dbReference type="OrthoDB" id="9808774at2"/>
<dbReference type="Gene3D" id="3.10.50.30">
    <property type="entry name" value="Transcription elongation factor, GreA/GreB, C-terminal domain"/>
    <property type="match status" value="1"/>
</dbReference>
<keyword evidence="3" id="KW-0251">Elongation factor</keyword>
<dbReference type="STRING" id="39060.SAMN05660706_1255"/>
<dbReference type="Pfam" id="PF01272">
    <property type="entry name" value="GreA_GreB"/>
    <property type="match status" value="1"/>
</dbReference>
<keyword evidence="4" id="KW-1185">Reference proteome</keyword>
<evidence type="ECO:0000313" key="3">
    <source>
        <dbReference type="EMBL" id="SFR12316.1"/>
    </source>
</evidence>
<gene>
    <name evidence="3" type="ORF">SAMN05660706_1255</name>
</gene>
<protein>
    <submittedName>
        <fullName evidence="3">Transcription elongation factor, GreA/GreB, C-term</fullName>
    </submittedName>
</protein>
<dbReference type="Proteomes" id="UP000199584">
    <property type="component" value="Unassembled WGS sequence"/>
</dbReference>
<feature type="domain" description="Cch helix turn helix" evidence="2">
    <location>
        <begin position="142"/>
        <end position="231"/>
    </location>
</feature>
<dbReference type="AlphaFoldDB" id="A0A1I6E3P8"/>
<dbReference type="InterPro" id="IPR040538">
    <property type="entry name" value="Cch_HTH"/>
</dbReference>
<dbReference type="InterPro" id="IPR001437">
    <property type="entry name" value="Tscrpt_elong_fac_GreA/B_C"/>
</dbReference>
<organism evidence="3 4">
    <name type="scientific">Desulfoscipio geothermicus DSM 3669</name>
    <dbReference type="NCBI Taxonomy" id="1121426"/>
    <lineage>
        <taxon>Bacteria</taxon>
        <taxon>Bacillati</taxon>
        <taxon>Bacillota</taxon>
        <taxon>Clostridia</taxon>
        <taxon>Eubacteriales</taxon>
        <taxon>Desulfallaceae</taxon>
        <taxon>Desulfoscipio</taxon>
    </lineage>
</organism>
<dbReference type="RefSeq" id="WP_092485521.1">
    <property type="nucleotide sequence ID" value="NZ_FOYM01000025.1"/>
</dbReference>
<dbReference type="EMBL" id="FOYM01000025">
    <property type="protein sequence ID" value="SFR12316.1"/>
    <property type="molecule type" value="Genomic_DNA"/>
</dbReference>
<name>A0A1I6E3P8_9FIRM</name>
<dbReference type="SUPFAM" id="SSF54534">
    <property type="entry name" value="FKBP-like"/>
    <property type="match status" value="1"/>
</dbReference>
<proteinExistence type="predicted"/>
<dbReference type="GO" id="GO:0003677">
    <property type="term" value="F:DNA binding"/>
    <property type="evidence" value="ECO:0007669"/>
    <property type="project" value="InterPro"/>
</dbReference>